<feature type="compositionally biased region" description="Basic residues" evidence="3">
    <location>
        <begin position="211"/>
        <end position="224"/>
    </location>
</feature>
<dbReference type="AlphaFoldDB" id="A0A0D7BLM4"/>
<evidence type="ECO:0000256" key="1">
    <source>
        <dbReference type="ARBA" id="ARBA00022884"/>
    </source>
</evidence>
<reference evidence="5 6" key="1">
    <citation type="journal article" date="2015" name="Fungal Genet. Biol.">
        <title>Evolution of novel wood decay mechanisms in Agaricales revealed by the genome sequences of Fistulina hepatica and Cylindrobasidium torrendii.</title>
        <authorList>
            <person name="Floudas D."/>
            <person name="Held B.W."/>
            <person name="Riley R."/>
            <person name="Nagy L.G."/>
            <person name="Koehler G."/>
            <person name="Ransdell A.S."/>
            <person name="Younus H."/>
            <person name="Chow J."/>
            <person name="Chiniquy J."/>
            <person name="Lipzen A."/>
            <person name="Tritt A."/>
            <person name="Sun H."/>
            <person name="Haridas S."/>
            <person name="LaButti K."/>
            <person name="Ohm R.A."/>
            <person name="Kues U."/>
            <person name="Blanchette R.A."/>
            <person name="Grigoriev I.V."/>
            <person name="Minto R.E."/>
            <person name="Hibbett D.S."/>
        </authorList>
    </citation>
    <scope>NUCLEOTIDE SEQUENCE [LARGE SCALE GENOMIC DNA]</scope>
    <source>
        <strain evidence="5 6">FP15055 ss-10</strain>
    </source>
</reference>
<evidence type="ECO:0000259" key="4">
    <source>
        <dbReference type="PROSITE" id="PS50102"/>
    </source>
</evidence>
<dbReference type="Pfam" id="PF00076">
    <property type="entry name" value="RRM_1"/>
    <property type="match status" value="1"/>
</dbReference>
<evidence type="ECO:0000313" key="5">
    <source>
        <dbReference type="EMBL" id="KIY70506.1"/>
    </source>
</evidence>
<feature type="compositionally biased region" description="Low complexity" evidence="3">
    <location>
        <begin position="156"/>
        <end position="172"/>
    </location>
</feature>
<gene>
    <name evidence="5" type="ORF">CYLTODRAFT_391955</name>
</gene>
<dbReference type="InterPro" id="IPR012677">
    <property type="entry name" value="Nucleotide-bd_a/b_plait_sf"/>
</dbReference>
<dbReference type="SUPFAM" id="SSF54928">
    <property type="entry name" value="RNA-binding domain, RBD"/>
    <property type="match status" value="1"/>
</dbReference>
<keyword evidence="1 2" id="KW-0694">RNA-binding</keyword>
<dbReference type="OrthoDB" id="346839at2759"/>
<evidence type="ECO:0000313" key="6">
    <source>
        <dbReference type="Proteomes" id="UP000054007"/>
    </source>
</evidence>
<dbReference type="EMBL" id="KN880467">
    <property type="protein sequence ID" value="KIY70506.1"/>
    <property type="molecule type" value="Genomic_DNA"/>
</dbReference>
<dbReference type="GO" id="GO:0003729">
    <property type="term" value="F:mRNA binding"/>
    <property type="evidence" value="ECO:0007669"/>
    <property type="project" value="TreeGrafter"/>
</dbReference>
<dbReference type="PANTHER" id="PTHR19965">
    <property type="entry name" value="RNA AND EXPORT FACTOR BINDING PROTEIN"/>
    <property type="match status" value="1"/>
</dbReference>
<protein>
    <recommendedName>
        <fullName evidence="4">RRM domain-containing protein</fullName>
    </recommendedName>
</protein>
<feature type="domain" description="RRM" evidence="4">
    <location>
        <begin position="52"/>
        <end position="130"/>
    </location>
</feature>
<dbReference type="InterPro" id="IPR035979">
    <property type="entry name" value="RBD_domain_sf"/>
</dbReference>
<accession>A0A0D7BLM4</accession>
<feature type="region of interest" description="Disordered" evidence="3">
    <location>
        <begin position="141"/>
        <end position="172"/>
    </location>
</feature>
<organism evidence="5 6">
    <name type="scientific">Cylindrobasidium torrendii FP15055 ss-10</name>
    <dbReference type="NCBI Taxonomy" id="1314674"/>
    <lineage>
        <taxon>Eukaryota</taxon>
        <taxon>Fungi</taxon>
        <taxon>Dikarya</taxon>
        <taxon>Basidiomycota</taxon>
        <taxon>Agaricomycotina</taxon>
        <taxon>Agaricomycetes</taxon>
        <taxon>Agaricomycetidae</taxon>
        <taxon>Agaricales</taxon>
        <taxon>Marasmiineae</taxon>
        <taxon>Physalacriaceae</taxon>
        <taxon>Cylindrobasidium</taxon>
    </lineage>
</organism>
<evidence type="ECO:0000256" key="2">
    <source>
        <dbReference type="PROSITE-ProRule" id="PRU00176"/>
    </source>
</evidence>
<dbReference type="PROSITE" id="PS50102">
    <property type="entry name" value="RRM"/>
    <property type="match status" value="1"/>
</dbReference>
<dbReference type="STRING" id="1314674.A0A0D7BLM4"/>
<proteinExistence type="predicted"/>
<dbReference type="PANTHER" id="PTHR19965:SF35">
    <property type="entry name" value="RNA ANNEALING PROTEIN YRA1"/>
    <property type="match status" value="1"/>
</dbReference>
<dbReference type="GO" id="GO:0006406">
    <property type="term" value="P:mRNA export from nucleus"/>
    <property type="evidence" value="ECO:0007669"/>
    <property type="project" value="TreeGrafter"/>
</dbReference>
<dbReference type="InterPro" id="IPR000504">
    <property type="entry name" value="RRM_dom"/>
</dbReference>
<dbReference type="Gene3D" id="3.30.70.330">
    <property type="match status" value="1"/>
</dbReference>
<sequence>MYRPGPSRYHSYHSAKQGIVGHARVAPAWRSNVASTSAPVLTRKPSSNPNGSKILLSKMPLDVPETDVEDLFRKTVGPLQDCYIVYNRKGQSRGIAVVHFVNPGDAAQAKFKYDGKFIDGHPIKIELISDDGVVEAKKAAASAAPKPPTSLLARISAPNSSTPPSRPAAAANNHNLPRQAAAVARLAATNSTHPQAGKAQIPHANIPSGPRRMRKGPKRLKKVVQPKTIHDLDAEMDNYRAAAPTKSSQAA</sequence>
<name>A0A0D7BLM4_9AGAR</name>
<evidence type="ECO:0000256" key="3">
    <source>
        <dbReference type="SAM" id="MobiDB-lite"/>
    </source>
</evidence>
<dbReference type="GO" id="GO:0005634">
    <property type="term" value="C:nucleus"/>
    <property type="evidence" value="ECO:0007669"/>
    <property type="project" value="TreeGrafter"/>
</dbReference>
<keyword evidence="6" id="KW-1185">Reference proteome</keyword>
<feature type="region of interest" description="Disordered" evidence="3">
    <location>
        <begin position="188"/>
        <end position="251"/>
    </location>
</feature>
<dbReference type="SMART" id="SM00360">
    <property type="entry name" value="RRM"/>
    <property type="match status" value="1"/>
</dbReference>
<dbReference type="Proteomes" id="UP000054007">
    <property type="component" value="Unassembled WGS sequence"/>
</dbReference>
<dbReference type="InterPro" id="IPR051229">
    <property type="entry name" value="ALYREF_mRNA_export"/>
</dbReference>